<reference evidence="2 3" key="1">
    <citation type="journal article" date="2017" name="Plant Biotechnol. J.">
        <title>A comprehensive draft genome sequence for lupin (Lupinus angustifolius), an emerging health food: insights into plant-microbe interactions and legume evolution.</title>
        <authorList>
            <person name="Hane J.K."/>
            <person name="Ming Y."/>
            <person name="Kamphuis L.G."/>
            <person name="Nelson M.N."/>
            <person name="Garg G."/>
            <person name="Atkins C.A."/>
            <person name="Bayer P.E."/>
            <person name="Bravo A."/>
            <person name="Bringans S."/>
            <person name="Cannon S."/>
            <person name="Edwards D."/>
            <person name="Foley R."/>
            <person name="Gao L.L."/>
            <person name="Harrison M.J."/>
            <person name="Huang W."/>
            <person name="Hurgobin B."/>
            <person name="Li S."/>
            <person name="Liu C.W."/>
            <person name="McGrath A."/>
            <person name="Morahan G."/>
            <person name="Murray J."/>
            <person name="Weller J."/>
            <person name="Jian J."/>
            <person name="Singh K.B."/>
        </authorList>
    </citation>
    <scope>NUCLEOTIDE SEQUENCE [LARGE SCALE GENOMIC DNA]</scope>
    <source>
        <strain evidence="3">cv. Tanjil</strain>
        <tissue evidence="2">Whole plant</tissue>
    </source>
</reference>
<feature type="compositionally biased region" description="Polar residues" evidence="1">
    <location>
        <begin position="328"/>
        <end position="340"/>
    </location>
</feature>
<dbReference type="PANTHER" id="PTHR34659">
    <property type="entry name" value="BNAA05G11610D PROTEIN"/>
    <property type="match status" value="1"/>
</dbReference>
<dbReference type="AlphaFoldDB" id="A0A1J7HHU3"/>
<sequence length="472" mass="52727">MISMDLKGITWVGNLYHKFENMCLETEDMIYQDTVKYIENQMQGVGESVKKLYADVTRDLLLPSSCDFDDKVASELPTDQSSDVGFCKMTDEFTSSSGDSVKGNNFISCSRQCVQSMDIESDLDMDQHQTKKKMAATKIFDEITLAETSSCNTSQSCKLSNENQNQNGASIEQNASIEQFPNDPVLVKSVEEKQMNTSSSSGVLFGEPDDFSMDRTIDSDDCYSMVVLSYQDARSSDFTKIDTFLKQEHKTRQEDKLKLEETCVMVTGGELQFVHKQSGNVNTYKKDLGEEGRRSREREGLERGKVESESAIRTMENRGEAKRAAPNQVGNTAGQVQGQHDSGVEREQKSLENMREKSFPGGQSQLRERMEGEVAQIVGQIQGQQENAAQREQEPIENEAGETVAEIGETMIKPTKKVKQQGQEGKGDGVYFDETIAEMAETTNVILVGEKETEWRKSIESWPICPSSKGTV</sequence>
<dbReference type="GO" id="GO:0061908">
    <property type="term" value="C:phagophore"/>
    <property type="evidence" value="ECO:0007669"/>
    <property type="project" value="TreeGrafter"/>
</dbReference>
<accession>A0A1J7HHU3</accession>
<protein>
    <submittedName>
        <fullName evidence="2">Uncharacterized protein</fullName>
    </submittedName>
</protein>
<proteinExistence type="predicted"/>
<evidence type="ECO:0000256" key="1">
    <source>
        <dbReference type="SAM" id="MobiDB-lite"/>
    </source>
</evidence>
<keyword evidence="3" id="KW-1185">Reference proteome</keyword>
<dbReference type="GO" id="GO:0006950">
    <property type="term" value="P:response to stress"/>
    <property type="evidence" value="ECO:0007669"/>
    <property type="project" value="TreeGrafter"/>
</dbReference>
<evidence type="ECO:0000313" key="2">
    <source>
        <dbReference type="EMBL" id="OIW05986.1"/>
    </source>
</evidence>
<organism evidence="2 3">
    <name type="scientific">Lupinus angustifolius</name>
    <name type="common">Narrow-leaved blue lupine</name>
    <dbReference type="NCBI Taxonomy" id="3871"/>
    <lineage>
        <taxon>Eukaryota</taxon>
        <taxon>Viridiplantae</taxon>
        <taxon>Streptophyta</taxon>
        <taxon>Embryophyta</taxon>
        <taxon>Tracheophyta</taxon>
        <taxon>Spermatophyta</taxon>
        <taxon>Magnoliopsida</taxon>
        <taxon>eudicotyledons</taxon>
        <taxon>Gunneridae</taxon>
        <taxon>Pentapetalae</taxon>
        <taxon>rosids</taxon>
        <taxon>fabids</taxon>
        <taxon>Fabales</taxon>
        <taxon>Fabaceae</taxon>
        <taxon>Papilionoideae</taxon>
        <taxon>50 kb inversion clade</taxon>
        <taxon>genistoids sensu lato</taxon>
        <taxon>core genistoids</taxon>
        <taxon>Genisteae</taxon>
        <taxon>Lupinus</taxon>
    </lineage>
</organism>
<feature type="compositionally biased region" description="Basic and acidic residues" evidence="1">
    <location>
        <begin position="342"/>
        <end position="358"/>
    </location>
</feature>
<name>A0A1J7HHU3_LUPAN</name>
<dbReference type="EMBL" id="CM007368">
    <property type="protein sequence ID" value="OIW05986.1"/>
    <property type="molecule type" value="Genomic_DNA"/>
</dbReference>
<feature type="region of interest" description="Disordered" evidence="1">
    <location>
        <begin position="284"/>
        <end position="363"/>
    </location>
</feature>
<evidence type="ECO:0000313" key="3">
    <source>
        <dbReference type="Proteomes" id="UP000188354"/>
    </source>
</evidence>
<dbReference type="GO" id="GO:0005776">
    <property type="term" value="C:autophagosome"/>
    <property type="evidence" value="ECO:0007669"/>
    <property type="project" value="TreeGrafter"/>
</dbReference>
<dbReference type="PANTHER" id="PTHR34659:SF8">
    <property type="entry name" value="(RAPE) HYPOTHETICAL PROTEIN"/>
    <property type="match status" value="1"/>
</dbReference>
<dbReference type="Proteomes" id="UP000188354">
    <property type="component" value="Chromosome LG08"/>
</dbReference>
<dbReference type="InterPro" id="IPR053273">
    <property type="entry name" value="CST_Regulator"/>
</dbReference>
<feature type="compositionally biased region" description="Basic and acidic residues" evidence="1">
    <location>
        <begin position="284"/>
        <end position="323"/>
    </location>
</feature>
<dbReference type="Gramene" id="OIW05986">
    <property type="protein sequence ID" value="OIW05986"/>
    <property type="gene ID" value="TanjilG_11673"/>
</dbReference>
<gene>
    <name evidence="2" type="ORF">TanjilG_11673</name>
</gene>